<feature type="region of interest" description="Disordered" evidence="1">
    <location>
        <begin position="47"/>
        <end position="74"/>
    </location>
</feature>
<reference evidence="2 3" key="1">
    <citation type="submission" date="2020-03" db="EMBL/GenBank/DDBJ databases">
        <title>Whole genome shotgun sequence of Phytohabitans rumicis NBRC 108638.</title>
        <authorList>
            <person name="Komaki H."/>
            <person name="Tamura T."/>
        </authorList>
    </citation>
    <scope>NUCLEOTIDE SEQUENCE [LARGE SCALE GENOMIC DNA]</scope>
    <source>
        <strain evidence="2 3">NBRC 108638</strain>
    </source>
</reference>
<reference evidence="2 3" key="2">
    <citation type="submission" date="2020-03" db="EMBL/GenBank/DDBJ databases">
        <authorList>
            <person name="Ichikawa N."/>
            <person name="Kimura A."/>
            <person name="Kitahashi Y."/>
            <person name="Uohara A."/>
        </authorList>
    </citation>
    <scope>NUCLEOTIDE SEQUENCE [LARGE SCALE GENOMIC DNA]</scope>
    <source>
        <strain evidence="2 3">NBRC 108638</strain>
    </source>
</reference>
<dbReference type="EMBL" id="BLPG01000001">
    <property type="protein sequence ID" value="GFJ87884.1"/>
    <property type="molecule type" value="Genomic_DNA"/>
</dbReference>
<name>A0A6V8KVL7_9ACTN</name>
<evidence type="ECO:0000256" key="1">
    <source>
        <dbReference type="SAM" id="MobiDB-lite"/>
    </source>
</evidence>
<protein>
    <submittedName>
        <fullName evidence="2">Uncharacterized protein</fullName>
    </submittedName>
</protein>
<dbReference type="Proteomes" id="UP000482960">
    <property type="component" value="Unassembled WGS sequence"/>
</dbReference>
<gene>
    <name evidence="2" type="ORF">Prum_015260</name>
</gene>
<accession>A0A6V8KVL7</accession>
<sequence>MDGPAADDPGPGGLIDKGTKGKRARTVPIIEEIRPMVAARLDALTDPQGRLFTGPRADGSARRYCETRPTGTTW</sequence>
<organism evidence="2 3">
    <name type="scientific">Phytohabitans rumicis</name>
    <dbReference type="NCBI Taxonomy" id="1076125"/>
    <lineage>
        <taxon>Bacteria</taxon>
        <taxon>Bacillati</taxon>
        <taxon>Actinomycetota</taxon>
        <taxon>Actinomycetes</taxon>
        <taxon>Micromonosporales</taxon>
        <taxon>Micromonosporaceae</taxon>
    </lineage>
</organism>
<comment type="caution">
    <text evidence="2">The sequence shown here is derived from an EMBL/GenBank/DDBJ whole genome shotgun (WGS) entry which is preliminary data.</text>
</comment>
<evidence type="ECO:0000313" key="2">
    <source>
        <dbReference type="EMBL" id="GFJ87884.1"/>
    </source>
</evidence>
<dbReference type="AlphaFoldDB" id="A0A6V8KVL7"/>
<evidence type="ECO:0000313" key="3">
    <source>
        <dbReference type="Proteomes" id="UP000482960"/>
    </source>
</evidence>
<feature type="region of interest" description="Disordered" evidence="1">
    <location>
        <begin position="1"/>
        <end position="27"/>
    </location>
</feature>
<keyword evidence="3" id="KW-1185">Reference proteome</keyword>
<proteinExistence type="predicted"/>